<organism evidence="3 4">
    <name type="scientific">Tumebacillus algifaecis</name>
    <dbReference type="NCBI Taxonomy" id="1214604"/>
    <lineage>
        <taxon>Bacteria</taxon>
        <taxon>Bacillati</taxon>
        <taxon>Bacillota</taxon>
        <taxon>Bacilli</taxon>
        <taxon>Bacillales</taxon>
        <taxon>Alicyclobacillaceae</taxon>
        <taxon>Tumebacillus</taxon>
    </lineage>
</organism>
<accession>A0A223D4S0</accession>
<dbReference type="SUPFAM" id="SSF69572">
    <property type="entry name" value="Activating enzymes of the ubiquitin-like proteins"/>
    <property type="match status" value="1"/>
</dbReference>
<dbReference type="InterPro" id="IPR045886">
    <property type="entry name" value="ThiF/MoeB/HesA"/>
</dbReference>
<evidence type="ECO:0000259" key="2">
    <source>
        <dbReference type="Pfam" id="PF00899"/>
    </source>
</evidence>
<evidence type="ECO:0000313" key="3">
    <source>
        <dbReference type="EMBL" id="ASS76592.1"/>
    </source>
</evidence>
<keyword evidence="1" id="KW-0812">Transmembrane</keyword>
<dbReference type="PANTHER" id="PTHR43267">
    <property type="entry name" value="TRNA THREONYLCARBAMOYLADENOSINE DEHYDRATASE"/>
    <property type="match status" value="1"/>
</dbReference>
<gene>
    <name evidence="3" type="ORF">CIG75_17560</name>
</gene>
<dbReference type="PANTHER" id="PTHR43267:SF1">
    <property type="entry name" value="TRNA THREONYLCARBAMOYLADENOSINE DEHYDRATASE"/>
    <property type="match status" value="1"/>
</dbReference>
<evidence type="ECO:0000313" key="4">
    <source>
        <dbReference type="Proteomes" id="UP000214688"/>
    </source>
</evidence>
<dbReference type="EMBL" id="CP022657">
    <property type="protein sequence ID" value="ASS76592.1"/>
    <property type="molecule type" value="Genomic_DNA"/>
</dbReference>
<dbReference type="Proteomes" id="UP000214688">
    <property type="component" value="Chromosome"/>
</dbReference>
<dbReference type="AlphaFoldDB" id="A0A223D4S0"/>
<reference evidence="3 4" key="1">
    <citation type="journal article" date="2015" name="Int. J. Syst. Evol. Microbiol.">
        <title>Tumebacillus algifaecis sp. nov., isolated from decomposing algal scum.</title>
        <authorList>
            <person name="Wu Y.F."/>
            <person name="Zhang B."/>
            <person name="Xing P."/>
            <person name="Wu Q.L."/>
            <person name="Liu S.J."/>
        </authorList>
    </citation>
    <scope>NUCLEOTIDE SEQUENCE [LARGE SCALE GENOMIC DNA]</scope>
    <source>
        <strain evidence="3 4">THMBR28</strain>
    </source>
</reference>
<evidence type="ECO:0000256" key="1">
    <source>
        <dbReference type="SAM" id="Phobius"/>
    </source>
</evidence>
<dbReference type="InterPro" id="IPR000594">
    <property type="entry name" value="ThiF_NAD_FAD-bd"/>
</dbReference>
<dbReference type="GO" id="GO:0008641">
    <property type="term" value="F:ubiquitin-like modifier activating enzyme activity"/>
    <property type="evidence" value="ECO:0007669"/>
    <property type="project" value="InterPro"/>
</dbReference>
<dbReference type="KEGG" id="tab:CIG75_17560"/>
<dbReference type="Gene3D" id="3.40.50.720">
    <property type="entry name" value="NAD(P)-binding Rossmann-like Domain"/>
    <property type="match status" value="1"/>
</dbReference>
<protein>
    <recommendedName>
        <fullName evidence="2">THIF-type NAD/FAD binding fold domain-containing protein</fullName>
    </recommendedName>
</protein>
<dbReference type="GO" id="GO:0061503">
    <property type="term" value="F:tRNA threonylcarbamoyladenosine dehydratase"/>
    <property type="evidence" value="ECO:0007669"/>
    <property type="project" value="TreeGrafter"/>
</dbReference>
<feature type="domain" description="THIF-type NAD/FAD binding fold" evidence="2">
    <location>
        <begin position="123"/>
        <end position="356"/>
    </location>
</feature>
<dbReference type="InterPro" id="IPR035985">
    <property type="entry name" value="Ubiquitin-activating_enz"/>
</dbReference>
<dbReference type="Pfam" id="PF00899">
    <property type="entry name" value="ThiF"/>
    <property type="match status" value="1"/>
</dbReference>
<dbReference type="GO" id="GO:0061504">
    <property type="term" value="P:cyclic threonylcarbamoyladenosine biosynthetic process"/>
    <property type="evidence" value="ECO:0007669"/>
    <property type="project" value="TreeGrafter"/>
</dbReference>
<proteinExistence type="predicted"/>
<dbReference type="CDD" id="cd01483">
    <property type="entry name" value="E1_enzyme_family"/>
    <property type="match status" value="1"/>
</dbReference>
<sequence length="362" mass="40858">MGRGSDVKRVRLREQVNVLSKGQHFVLRLNDEMVVITPNNDALHHCVKHWIAGGSEDHFRQVTEEQHPTSWDTFKPHFDRLLELGFFEDMDVEHELTAEEVGRWTRMMDYLSRYETEETNRYEYMRRIRHSKVLVVGVGGMGSWMTTQLLGLGIGHIVLLDGDHVEVSNLNRTAMYKPADAGKLKVDCAVAYAKEFSPHTKVEAIPQFVTGPEDLLPHLDGVDLVLGCADKPVFLITKWISEACTQAKVPYLFTIGGQVGPLAVPDSDQACPLCEFTFRTDKYPNLMDTILNQGDFLFERTVGSVVSFPAIVSGVAGFEVMRFLSGYEKPVTVNACWKFDTNMEFRVEPLTKHPSCINCATK</sequence>
<name>A0A223D4S0_9BACL</name>
<feature type="transmembrane region" description="Helical" evidence="1">
    <location>
        <begin position="133"/>
        <end position="159"/>
    </location>
</feature>
<keyword evidence="4" id="KW-1185">Reference proteome</keyword>
<keyword evidence="1" id="KW-0472">Membrane</keyword>
<keyword evidence="1" id="KW-1133">Transmembrane helix</keyword>